<evidence type="ECO:0008006" key="3">
    <source>
        <dbReference type="Google" id="ProtNLM"/>
    </source>
</evidence>
<dbReference type="AlphaFoldDB" id="C6W6E8"/>
<dbReference type="OrthoDB" id="43895at2"/>
<protein>
    <recommendedName>
        <fullName evidence="3">Peptidase MA-like domain-containing protein</fullName>
    </recommendedName>
</protein>
<dbReference type="Proteomes" id="UP000002011">
    <property type="component" value="Chromosome"/>
</dbReference>
<proteinExistence type="predicted"/>
<dbReference type="HOGENOM" id="CLU_084438_0_0_10"/>
<dbReference type="STRING" id="471854.Dfer_3073"/>
<reference evidence="1 2" key="1">
    <citation type="journal article" date="2009" name="Stand. Genomic Sci.">
        <title>Complete genome sequence of Dyadobacter fermentans type strain (NS114).</title>
        <authorList>
            <person name="Lang E."/>
            <person name="Lapidus A."/>
            <person name="Chertkov O."/>
            <person name="Brettin T."/>
            <person name="Detter J.C."/>
            <person name="Han C."/>
            <person name="Copeland A."/>
            <person name="Glavina Del Rio T."/>
            <person name="Nolan M."/>
            <person name="Chen F."/>
            <person name="Lucas S."/>
            <person name="Tice H."/>
            <person name="Cheng J.F."/>
            <person name="Land M."/>
            <person name="Hauser L."/>
            <person name="Chang Y.J."/>
            <person name="Jeffries C.D."/>
            <person name="Kopitz M."/>
            <person name="Bruce D."/>
            <person name="Goodwin L."/>
            <person name="Pitluck S."/>
            <person name="Ovchinnikova G."/>
            <person name="Pati A."/>
            <person name="Ivanova N."/>
            <person name="Mavrommatis K."/>
            <person name="Chen A."/>
            <person name="Palaniappan K."/>
            <person name="Chain P."/>
            <person name="Bristow J."/>
            <person name="Eisen J.A."/>
            <person name="Markowitz V."/>
            <person name="Hugenholtz P."/>
            <person name="Goker M."/>
            <person name="Rohde M."/>
            <person name="Kyrpides N.C."/>
            <person name="Klenk H.P."/>
        </authorList>
    </citation>
    <scope>NUCLEOTIDE SEQUENCE [LARGE SCALE GENOMIC DNA]</scope>
    <source>
        <strain evidence="2">ATCC 700827 / DSM 18053 / CIP 107007 / KCTC 52180 / NS114</strain>
    </source>
</reference>
<evidence type="ECO:0000313" key="1">
    <source>
        <dbReference type="EMBL" id="ACT94288.1"/>
    </source>
</evidence>
<name>C6W6E8_DYAFD</name>
<keyword evidence="2" id="KW-1185">Reference proteome</keyword>
<dbReference type="RefSeq" id="WP_015812536.1">
    <property type="nucleotide sequence ID" value="NC_013037.1"/>
</dbReference>
<accession>C6W6E8</accession>
<gene>
    <name evidence="1" type="ordered locus">Dfer_3073</name>
</gene>
<sequence length="270" mass="31337">MNPLRKVIKFLLTGLIVLASSLFFLYPQIFYCELIAFSAFKSTDKKVYFSPDINPKKYKALRNTVALAEARVDSFYQGKQSTPKIIICQTPQQYQKYCSSTEGAGCSIGTPWGSSYVILSAQGMNTDVIAHEMSHIELLKRIGWWKTTTDIPQWFNEGLALMLDRRFVSENTPRDRYRAYRYEWRYYTHNGRDLVLLKDISTMREFFGGDQKHVMTAYMTAGMEVSYWLLLRKEAGLQRFISKMQQGIAFEEAYGPMNPHHFKDSKKISQ</sequence>
<dbReference type="eggNOG" id="ENOG50313NS">
    <property type="taxonomic scope" value="Bacteria"/>
</dbReference>
<evidence type="ECO:0000313" key="2">
    <source>
        <dbReference type="Proteomes" id="UP000002011"/>
    </source>
</evidence>
<organism evidence="1 2">
    <name type="scientific">Dyadobacter fermentans (strain ATCC 700827 / DSM 18053 / CIP 107007 / KCTC 52180 / NS114)</name>
    <dbReference type="NCBI Taxonomy" id="471854"/>
    <lineage>
        <taxon>Bacteria</taxon>
        <taxon>Pseudomonadati</taxon>
        <taxon>Bacteroidota</taxon>
        <taxon>Cytophagia</taxon>
        <taxon>Cytophagales</taxon>
        <taxon>Spirosomataceae</taxon>
        <taxon>Dyadobacter</taxon>
    </lineage>
</organism>
<dbReference type="EMBL" id="CP001619">
    <property type="protein sequence ID" value="ACT94288.1"/>
    <property type="molecule type" value="Genomic_DNA"/>
</dbReference>
<dbReference type="KEGG" id="dfe:Dfer_3073"/>